<dbReference type="PROSITE" id="PS00039">
    <property type="entry name" value="DEAD_ATP_HELICASE"/>
    <property type="match status" value="1"/>
</dbReference>
<dbReference type="GO" id="GO:0003723">
    <property type="term" value="F:RNA binding"/>
    <property type="evidence" value="ECO:0007669"/>
    <property type="project" value="UniProtKB-KW"/>
</dbReference>
<evidence type="ECO:0000313" key="2">
    <source>
        <dbReference type="EMBL" id="RVW89570.1"/>
    </source>
</evidence>
<organism evidence="2 3">
    <name type="scientific">Vitis vinifera</name>
    <name type="common">Grape</name>
    <dbReference type="NCBI Taxonomy" id="29760"/>
    <lineage>
        <taxon>Eukaryota</taxon>
        <taxon>Viridiplantae</taxon>
        <taxon>Streptophyta</taxon>
        <taxon>Embryophyta</taxon>
        <taxon>Tracheophyta</taxon>
        <taxon>Spermatophyta</taxon>
        <taxon>Magnoliopsida</taxon>
        <taxon>eudicotyledons</taxon>
        <taxon>Gunneridae</taxon>
        <taxon>Pentapetalae</taxon>
        <taxon>rosids</taxon>
        <taxon>Vitales</taxon>
        <taxon>Vitaceae</taxon>
        <taxon>Viteae</taxon>
        <taxon>Vitis</taxon>
    </lineage>
</organism>
<proteinExistence type="predicted"/>
<evidence type="ECO:0000313" key="3">
    <source>
        <dbReference type="Proteomes" id="UP000288805"/>
    </source>
</evidence>
<dbReference type="GO" id="GO:0004386">
    <property type="term" value="F:helicase activity"/>
    <property type="evidence" value="ECO:0007669"/>
    <property type="project" value="UniProtKB-KW"/>
</dbReference>
<comment type="caution">
    <text evidence="2">The sequence shown here is derived from an EMBL/GenBank/DDBJ whole genome shotgun (WGS) entry which is preliminary data.</text>
</comment>
<keyword evidence="1" id="KW-0694">RNA-binding</keyword>
<keyword evidence="2" id="KW-0067">ATP-binding</keyword>
<dbReference type="InterPro" id="IPR000629">
    <property type="entry name" value="RNA-helicase_DEAD-box_CS"/>
</dbReference>
<keyword evidence="2" id="KW-0547">Nucleotide-binding</keyword>
<keyword evidence="2" id="KW-0347">Helicase</keyword>
<evidence type="ECO:0000256" key="1">
    <source>
        <dbReference type="ARBA" id="ARBA00022884"/>
    </source>
</evidence>
<sequence length="186" mass="20685">MCLWQISDVLCEAGKHCGVKSVCLYGGTSKGPQISSLKSGVLFKKYCNHGFHFIGLQAWIYLGNDIVIGTPGRLKDLIEMGVCCLTEVSFVVSRGSFESTYLLIIFLYYVAFNSQHIDTEISSAHEFLEVTFAHLDFLRCICSFHAGRKCLANHALQNVLDEADRMLDMGFEPEVRSILSQTCPGT</sequence>
<keyword evidence="2" id="KW-0378">Hydrolase</keyword>
<gene>
    <name evidence="2" type="primary">Os07g0301200_3</name>
    <name evidence="2" type="ORF">CK203_043613</name>
</gene>
<accession>A0A438HYW6</accession>
<dbReference type="EMBL" id="QGNW01000163">
    <property type="protein sequence ID" value="RVW89570.1"/>
    <property type="molecule type" value="Genomic_DNA"/>
</dbReference>
<protein>
    <submittedName>
        <fullName evidence="2">DEAD-box ATP-dependent RNA helicase 5</fullName>
    </submittedName>
</protein>
<dbReference type="PANTHER" id="PTHR47958">
    <property type="entry name" value="ATP-DEPENDENT RNA HELICASE DBP3"/>
    <property type="match status" value="1"/>
</dbReference>
<reference evidence="2 3" key="1">
    <citation type="journal article" date="2018" name="PLoS Genet.">
        <title>Population sequencing reveals clonal diversity and ancestral inbreeding in the grapevine cultivar Chardonnay.</title>
        <authorList>
            <person name="Roach M.J."/>
            <person name="Johnson D.L."/>
            <person name="Bohlmann J."/>
            <person name="van Vuuren H.J."/>
            <person name="Jones S.J."/>
            <person name="Pretorius I.S."/>
            <person name="Schmidt S.A."/>
            <person name="Borneman A.R."/>
        </authorList>
    </citation>
    <scope>NUCLEOTIDE SEQUENCE [LARGE SCALE GENOMIC DNA]</scope>
    <source>
        <strain evidence="3">cv. Chardonnay</strain>
        <tissue evidence="2">Leaf</tissue>
    </source>
</reference>
<dbReference type="Proteomes" id="UP000288805">
    <property type="component" value="Unassembled WGS sequence"/>
</dbReference>
<name>A0A438HYW6_VITVI</name>
<dbReference type="InterPro" id="IPR027417">
    <property type="entry name" value="P-loop_NTPase"/>
</dbReference>
<dbReference type="AlphaFoldDB" id="A0A438HYW6"/>
<dbReference type="Gene3D" id="3.40.50.300">
    <property type="entry name" value="P-loop containing nucleotide triphosphate hydrolases"/>
    <property type="match status" value="1"/>
</dbReference>
<dbReference type="SUPFAM" id="SSF52540">
    <property type="entry name" value="P-loop containing nucleoside triphosphate hydrolases"/>
    <property type="match status" value="1"/>
</dbReference>